<protein>
    <submittedName>
        <fullName evidence="6">Cytochrome c, mono-and diheme variants</fullName>
    </submittedName>
</protein>
<dbReference type="InterPro" id="IPR009056">
    <property type="entry name" value="Cyt_c-like_dom"/>
</dbReference>
<dbReference type="RefSeq" id="WP_091846727.1">
    <property type="nucleotide sequence ID" value="NZ_FOCM01000012.1"/>
</dbReference>
<dbReference type="SUPFAM" id="SSF46626">
    <property type="entry name" value="Cytochrome c"/>
    <property type="match status" value="2"/>
</dbReference>
<keyword evidence="2 4" id="KW-0479">Metal-binding</keyword>
<dbReference type="OrthoDB" id="9811281at2"/>
<feature type="domain" description="Cytochrome c" evidence="5">
    <location>
        <begin position="38"/>
        <end position="143"/>
    </location>
</feature>
<dbReference type="GO" id="GO:0020037">
    <property type="term" value="F:heme binding"/>
    <property type="evidence" value="ECO:0007669"/>
    <property type="project" value="InterPro"/>
</dbReference>
<evidence type="ECO:0000256" key="2">
    <source>
        <dbReference type="ARBA" id="ARBA00022723"/>
    </source>
</evidence>
<reference evidence="7" key="1">
    <citation type="submission" date="2016-10" db="EMBL/GenBank/DDBJ databases">
        <authorList>
            <person name="Varghese N."/>
            <person name="Submissions S."/>
        </authorList>
    </citation>
    <scope>NUCLEOTIDE SEQUENCE [LARGE SCALE GENOMIC DNA]</scope>
    <source>
        <strain evidence="7">DSM 26893</strain>
    </source>
</reference>
<proteinExistence type="predicted"/>
<dbReference type="PROSITE" id="PS51007">
    <property type="entry name" value="CYTC"/>
    <property type="match status" value="2"/>
</dbReference>
<keyword evidence="7" id="KW-1185">Reference proteome</keyword>
<evidence type="ECO:0000313" key="6">
    <source>
        <dbReference type="EMBL" id="SEO09849.1"/>
    </source>
</evidence>
<dbReference type="InterPro" id="IPR051459">
    <property type="entry name" value="Cytochrome_c-type_DH"/>
</dbReference>
<dbReference type="PANTHER" id="PTHR35008:SF8">
    <property type="entry name" value="ALCOHOL DEHYDROGENASE CYTOCHROME C SUBUNIT"/>
    <property type="match status" value="1"/>
</dbReference>
<evidence type="ECO:0000256" key="1">
    <source>
        <dbReference type="ARBA" id="ARBA00022617"/>
    </source>
</evidence>
<dbReference type="GO" id="GO:0009055">
    <property type="term" value="F:electron transfer activity"/>
    <property type="evidence" value="ECO:0007669"/>
    <property type="project" value="InterPro"/>
</dbReference>
<keyword evidence="1 4" id="KW-0349">Heme</keyword>
<evidence type="ECO:0000313" key="7">
    <source>
        <dbReference type="Proteomes" id="UP000199372"/>
    </source>
</evidence>
<dbReference type="EMBL" id="FOCM01000012">
    <property type="protein sequence ID" value="SEO09849.1"/>
    <property type="molecule type" value="Genomic_DNA"/>
</dbReference>
<dbReference type="AlphaFoldDB" id="A0A1H8LXN6"/>
<keyword evidence="3 4" id="KW-0408">Iron</keyword>
<name>A0A1H8LXN6_9RHOB</name>
<dbReference type="InterPro" id="IPR036909">
    <property type="entry name" value="Cyt_c-like_dom_sf"/>
</dbReference>
<feature type="domain" description="Cytochrome c" evidence="5">
    <location>
        <begin position="185"/>
        <end position="295"/>
    </location>
</feature>
<accession>A0A1H8LXN6</accession>
<evidence type="ECO:0000256" key="3">
    <source>
        <dbReference type="ARBA" id="ARBA00023004"/>
    </source>
</evidence>
<sequence>MRKLLITAAVFSAAAVIGVGAVIAWPVKNEVASIDQPGDPQRGAYLARAGGCIACHTNWEEGGKPLAGGAPLKTDFGTFYPSNLTMSKDAGIGDWSVQDFAASLRQGVSPDGEPYYPAFPYPFYRNLSDQDIADLWAAFQTVAAVDEPAPAHEVGFPFDQRWGLKLWRGAFLEPPRTKPVEGRSEAWNRGRLLVEGVTHCGACHTGRNIAGARVLDEKFRGYDGLPGGGKSPAITPEALQDGGWSVSDLAYALETGIMPDGDAFGGSMGEVVTYGTSFMTDADREAMAIYLLNEEQDG</sequence>
<evidence type="ECO:0000259" key="5">
    <source>
        <dbReference type="PROSITE" id="PS51007"/>
    </source>
</evidence>
<organism evidence="6 7">
    <name type="scientific">Palleronia pelagia</name>
    <dbReference type="NCBI Taxonomy" id="387096"/>
    <lineage>
        <taxon>Bacteria</taxon>
        <taxon>Pseudomonadati</taxon>
        <taxon>Pseudomonadota</taxon>
        <taxon>Alphaproteobacteria</taxon>
        <taxon>Rhodobacterales</taxon>
        <taxon>Roseobacteraceae</taxon>
        <taxon>Palleronia</taxon>
    </lineage>
</organism>
<dbReference type="PANTHER" id="PTHR35008">
    <property type="entry name" value="BLL4482 PROTEIN-RELATED"/>
    <property type="match status" value="1"/>
</dbReference>
<dbReference type="Proteomes" id="UP000199372">
    <property type="component" value="Unassembled WGS sequence"/>
</dbReference>
<evidence type="ECO:0000256" key="4">
    <source>
        <dbReference type="PROSITE-ProRule" id="PRU00433"/>
    </source>
</evidence>
<dbReference type="Gene3D" id="1.10.760.10">
    <property type="entry name" value="Cytochrome c-like domain"/>
    <property type="match status" value="1"/>
</dbReference>
<dbReference type="GO" id="GO:0046872">
    <property type="term" value="F:metal ion binding"/>
    <property type="evidence" value="ECO:0007669"/>
    <property type="project" value="UniProtKB-KW"/>
</dbReference>
<gene>
    <name evidence="6" type="ORF">SAMN04488011_11223</name>
</gene>